<comment type="caution">
    <text evidence="1">The sequence shown here is derived from an EMBL/GenBank/DDBJ whole genome shotgun (WGS) entry which is preliminary data.</text>
</comment>
<dbReference type="Proteomes" id="UP000635245">
    <property type="component" value="Unassembled WGS sequence"/>
</dbReference>
<name>A0A934QXW3_9PSEU</name>
<gene>
    <name evidence="1" type="ORF">JHE00_29480</name>
</gene>
<protein>
    <submittedName>
        <fullName evidence="1">Uncharacterized protein</fullName>
    </submittedName>
</protein>
<accession>A0A934QXW3</accession>
<evidence type="ECO:0000313" key="1">
    <source>
        <dbReference type="EMBL" id="MBK1788481.1"/>
    </source>
</evidence>
<keyword evidence="2" id="KW-1185">Reference proteome</keyword>
<reference evidence="1" key="1">
    <citation type="submission" date="2020-12" db="EMBL/GenBank/DDBJ databases">
        <title>Prauserella sp. ASG 168, a novel actinomycete isolated from cave rock.</title>
        <authorList>
            <person name="Suriyachadkun C."/>
        </authorList>
    </citation>
    <scope>NUCLEOTIDE SEQUENCE</scope>
    <source>
        <strain evidence="1">ASG 168</strain>
    </source>
</reference>
<dbReference type="EMBL" id="JAENJH010000010">
    <property type="protein sequence ID" value="MBK1788481.1"/>
    <property type="molecule type" value="Genomic_DNA"/>
</dbReference>
<dbReference type="RefSeq" id="WP_200324423.1">
    <property type="nucleotide sequence ID" value="NZ_JAENJH010000010.1"/>
</dbReference>
<organism evidence="1 2">
    <name type="scientific">Prauserella cavernicola</name>
    <dbReference type="NCBI Taxonomy" id="2800127"/>
    <lineage>
        <taxon>Bacteria</taxon>
        <taxon>Bacillati</taxon>
        <taxon>Actinomycetota</taxon>
        <taxon>Actinomycetes</taxon>
        <taxon>Pseudonocardiales</taxon>
        <taxon>Pseudonocardiaceae</taxon>
        <taxon>Prauserella</taxon>
    </lineage>
</organism>
<dbReference type="AlphaFoldDB" id="A0A934QXW3"/>
<proteinExistence type="predicted"/>
<sequence length="112" mass="11399">MLEGEVRSDGAALATIADESVATLSAAGAGVSVASRDDVGGAGAPGLTQDLRVTTPSGPVRELVQSQLYLTVPDARDPAVRALLTVADADFAGVIGDFRSFAASIRLDTERL</sequence>
<evidence type="ECO:0000313" key="2">
    <source>
        <dbReference type="Proteomes" id="UP000635245"/>
    </source>
</evidence>